<evidence type="ECO:0000256" key="1">
    <source>
        <dbReference type="ARBA" id="ARBA00004442"/>
    </source>
</evidence>
<keyword evidence="8" id="KW-1185">Reference proteome</keyword>
<reference evidence="7 8" key="1">
    <citation type="submission" date="2020-08" db="EMBL/GenBank/DDBJ databases">
        <title>Functional genomics of gut bacteria from endangered species of beetles.</title>
        <authorList>
            <person name="Carlos-Shanley C."/>
        </authorList>
    </citation>
    <scope>NUCLEOTIDE SEQUENCE [LARGE SCALE GENOMIC DNA]</scope>
    <source>
        <strain evidence="7 8">S00239</strain>
    </source>
</reference>
<dbReference type="Pfam" id="PF06629">
    <property type="entry name" value="MipA"/>
    <property type="match status" value="1"/>
</dbReference>
<evidence type="ECO:0000313" key="7">
    <source>
        <dbReference type="EMBL" id="MBB4843638.1"/>
    </source>
</evidence>
<protein>
    <submittedName>
        <fullName evidence="7">Outer membrane scaffolding protein for murein synthesis (MipA/OmpV family)</fullName>
    </submittedName>
</protein>
<organism evidence="7 8">
    <name type="scientific">Roseateles oligotrophus</name>
    <dbReference type="NCBI Taxonomy" id="1769250"/>
    <lineage>
        <taxon>Bacteria</taxon>
        <taxon>Pseudomonadati</taxon>
        <taxon>Pseudomonadota</taxon>
        <taxon>Betaproteobacteria</taxon>
        <taxon>Burkholderiales</taxon>
        <taxon>Sphaerotilaceae</taxon>
        <taxon>Roseateles</taxon>
    </lineage>
</organism>
<comment type="similarity">
    <text evidence="2">Belongs to the MipA/OmpV family.</text>
</comment>
<dbReference type="EMBL" id="JACHLP010000004">
    <property type="protein sequence ID" value="MBB4843638.1"/>
    <property type="molecule type" value="Genomic_DNA"/>
</dbReference>
<keyword evidence="5" id="KW-0998">Cell outer membrane</keyword>
<dbReference type="InterPro" id="IPR010583">
    <property type="entry name" value="MipA"/>
</dbReference>
<evidence type="ECO:0000256" key="2">
    <source>
        <dbReference type="ARBA" id="ARBA00005722"/>
    </source>
</evidence>
<gene>
    <name evidence="7" type="ORF">HNP55_002161</name>
</gene>
<keyword evidence="4" id="KW-0472">Membrane</keyword>
<name>A0A840LBS0_9BURK</name>
<dbReference type="RefSeq" id="WP_184299100.1">
    <property type="nucleotide sequence ID" value="NZ_JACHLP010000004.1"/>
</dbReference>
<comment type="caution">
    <text evidence="7">The sequence shown here is derived from an EMBL/GenBank/DDBJ whole genome shotgun (WGS) entry which is preliminary data.</text>
</comment>
<dbReference type="Proteomes" id="UP000562027">
    <property type="component" value="Unassembled WGS sequence"/>
</dbReference>
<comment type="subcellular location">
    <subcellularLocation>
        <location evidence="1">Cell outer membrane</location>
    </subcellularLocation>
</comment>
<evidence type="ECO:0000256" key="3">
    <source>
        <dbReference type="ARBA" id="ARBA00022729"/>
    </source>
</evidence>
<sequence>MLAKFKALAFVGLLLGISTAAQAQAFDTFRNYGAKISEDGGTVGVGALYSSKYRGSKAQEWRVLPLLDYRWSNGFFAGTRNGLGYDFSRSEGEQYGLRITADLGRDETDNPRLTGLGDIQIRPEIGGFFNYSLGQGLQFTSSLRYGSGNDRKGLVADLGLSYVRPLTQQLYLGLGGGLSLVNGSYMQEYFGVSGTQAASSGLAATQAKAGLRDVRANLLLSYYLSQRMGVSFGISASQLQGDAKNSPVTEKSTSVSGLAGFSYTF</sequence>
<dbReference type="PANTHER" id="PTHR38776:SF1">
    <property type="entry name" value="MLTA-INTERACTING PROTEIN-RELATED"/>
    <property type="match status" value="1"/>
</dbReference>
<proteinExistence type="inferred from homology"/>
<dbReference type="GO" id="GO:0009279">
    <property type="term" value="C:cell outer membrane"/>
    <property type="evidence" value="ECO:0007669"/>
    <property type="project" value="UniProtKB-SubCell"/>
</dbReference>
<evidence type="ECO:0000256" key="4">
    <source>
        <dbReference type="ARBA" id="ARBA00023136"/>
    </source>
</evidence>
<evidence type="ECO:0000256" key="5">
    <source>
        <dbReference type="ARBA" id="ARBA00023237"/>
    </source>
</evidence>
<evidence type="ECO:0000256" key="6">
    <source>
        <dbReference type="SAM" id="SignalP"/>
    </source>
</evidence>
<feature type="signal peptide" evidence="6">
    <location>
        <begin position="1"/>
        <end position="23"/>
    </location>
</feature>
<dbReference type="PANTHER" id="PTHR38776">
    <property type="entry name" value="MLTA-INTERACTING PROTEIN-RELATED"/>
    <property type="match status" value="1"/>
</dbReference>
<accession>A0A840LBS0</accession>
<dbReference type="AlphaFoldDB" id="A0A840LBS0"/>
<keyword evidence="3 6" id="KW-0732">Signal</keyword>
<evidence type="ECO:0000313" key="8">
    <source>
        <dbReference type="Proteomes" id="UP000562027"/>
    </source>
</evidence>
<feature type="chain" id="PRO_5032516145" evidence="6">
    <location>
        <begin position="24"/>
        <end position="265"/>
    </location>
</feature>